<accession>A0A0E0JNJ8</accession>
<dbReference type="Proteomes" id="UP000026962">
    <property type="component" value="Chromosome 1"/>
</dbReference>
<dbReference type="Gramene" id="OPUNC01G29520.1">
    <property type="protein sequence ID" value="OPUNC01G29520.1"/>
    <property type="gene ID" value="OPUNC01G29520"/>
</dbReference>
<dbReference type="AlphaFoldDB" id="A0A0E0JNJ8"/>
<name>A0A0E0JNJ8_ORYPU</name>
<reference evidence="1" key="2">
    <citation type="submission" date="2018-05" db="EMBL/GenBank/DDBJ databases">
        <title>OpunRS2 (Oryza punctata Reference Sequence Version 2).</title>
        <authorList>
            <person name="Zhang J."/>
            <person name="Kudrna D."/>
            <person name="Lee S."/>
            <person name="Talag J."/>
            <person name="Welchert J."/>
            <person name="Wing R.A."/>
        </authorList>
    </citation>
    <scope>NUCLEOTIDE SEQUENCE [LARGE SCALE GENOMIC DNA]</scope>
</reference>
<dbReference type="EnsemblPlants" id="OPUNC01G29520.1">
    <property type="protein sequence ID" value="OPUNC01G29520.1"/>
    <property type="gene ID" value="OPUNC01G29520"/>
</dbReference>
<dbReference type="HOGENOM" id="CLU_2240958_0_0_1"/>
<protein>
    <submittedName>
        <fullName evidence="1">Uncharacterized protein</fullName>
    </submittedName>
</protein>
<keyword evidence="2" id="KW-1185">Reference proteome</keyword>
<reference evidence="1" key="1">
    <citation type="submission" date="2015-04" db="UniProtKB">
        <authorList>
            <consortium name="EnsemblPlants"/>
        </authorList>
    </citation>
    <scope>IDENTIFICATION</scope>
</reference>
<organism evidence="1">
    <name type="scientific">Oryza punctata</name>
    <name type="common">Red rice</name>
    <dbReference type="NCBI Taxonomy" id="4537"/>
    <lineage>
        <taxon>Eukaryota</taxon>
        <taxon>Viridiplantae</taxon>
        <taxon>Streptophyta</taxon>
        <taxon>Embryophyta</taxon>
        <taxon>Tracheophyta</taxon>
        <taxon>Spermatophyta</taxon>
        <taxon>Magnoliopsida</taxon>
        <taxon>Liliopsida</taxon>
        <taxon>Poales</taxon>
        <taxon>Poaceae</taxon>
        <taxon>BOP clade</taxon>
        <taxon>Oryzoideae</taxon>
        <taxon>Oryzeae</taxon>
        <taxon>Oryzinae</taxon>
        <taxon>Oryza</taxon>
    </lineage>
</organism>
<evidence type="ECO:0000313" key="2">
    <source>
        <dbReference type="Proteomes" id="UP000026962"/>
    </source>
</evidence>
<sequence>MRWRRDENDGTPLVDARTPSLSSPIHRAFVGLWSEPSFVYVVMSSPRTSSRYLARARHHDIVDAVKPCPIEGVSSEPPGTLPIRPHPYLRAHHRAMEIIRPPAET</sequence>
<proteinExistence type="predicted"/>
<evidence type="ECO:0000313" key="1">
    <source>
        <dbReference type="EnsemblPlants" id="OPUNC01G29520.1"/>
    </source>
</evidence>